<dbReference type="Pfam" id="PF13534">
    <property type="entry name" value="Fer4_17"/>
    <property type="match status" value="1"/>
</dbReference>
<feature type="domain" description="FAD-binding PCMH-type" evidence="9">
    <location>
        <begin position="33"/>
        <end position="272"/>
    </location>
</feature>
<evidence type="ECO:0000256" key="3">
    <source>
        <dbReference type="ARBA" id="ARBA00022723"/>
    </source>
</evidence>
<dbReference type="Gene3D" id="3.30.70.2740">
    <property type="match status" value="1"/>
</dbReference>
<evidence type="ECO:0000256" key="6">
    <source>
        <dbReference type="ARBA" id="ARBA00023004"/>
    </source>
</evidence>
<dbReference type="Proteomes" id="UP000030185">
    <property type="component" value="Unassembled WGS sequence"/>
</dbReference>
<dbReference type="InterPro" id="IPR004113">
    <property type="entry name" value="FAD-bd_oxidored_4_C"/>
</dbReference>
<dbReference type="GO" id="GO:0046872">
    <property type="term" value="F:metal ion binding"/>
    <property type="evidence" value="ECO:0007669"/>
    <property type="project" value="UniProtKB-KW"/>
</dbReference>
<dbReference type="InterPro" id="IPR017900">
    <property type="entry name" value="4Fe4S_Fe_S_CS"/>
</dbReference>
<evidence type="ECO:0000259" key="9">
    <source>
        <dbReference type="PROSITE" id="PS51387"/>
    </source>
</evidence>
<dbReference type="GO" id="GO:1903457">
    <property type="term" value="P:lactate catabolic process"/>
    <property type="evidence" value="ECO:0007669"/>
    <property type="project" value="TreeGrafter"/>
</dbReference>
<keyword evidence="3" id="KW-0479">Metal-binding</keyword>
<dbReference type="PROSITE" id="PS51387">
    <property type="entry name" value="FAD_PCMH"/>
    <property type="match status" value="1"/>
</dbReference>
<dbReference type="eggNOG" id="COG0277">
    <property type="taxonomic scope" value="Bacteria"/>
</dbReference>
<dbReference type="GO" id="GO:0008720">
    <property type="term" value="F:D-lactate dehydrogenase (NAD+) activity"/>
    <property type="evidence" value="ECO:0007669"/>
    <property type="project" value="TreeGrafter"/>
</dbReference>
<dbReference type="STRING" id="153721.MYP_1775"/>
<evidence type="ECO:0000313" key="10">
    <source>
        <dbReference type="EMBL" id="GAL84547.1"/>
    </source>
</evidence>
<evidence type="ECO:0000256" key="5">
    <source>
        <dbReference type="ARBA" id="ARBA00023002"/>
    </source>
</evidence>
<dbReference type="EMBL" id="BBLT01000003">
    <property type="protein sequence ID" value="GAL84547.1"/>
    <property type="molecule type" value="Genomic_DNA"/>
</dbReference>
<dbReference type="Pfam" id="PF01565">
    <property type="entry name" value="FAD_binding_4"/>
    <property type="match status" value="1"/>
</dbReference>
<dbReference type="PANTHER" id="PTHR11748">
    <property type="entry name" value="D-LACTATE DEHYDROGENASE"/>
    <property type="match status" value="1"/>
</dbReference>
<dbReference type="PROSITE" id="PS00198">
    <property type="entry name" value="4FE4S_FER_1"/>
    <property type="match status" value="1"/>
</dbReference>
<dbReference type="SUPFAM" id="SSF56176">
    <property type="entry name" value="FAD-binding/transporter-associated domain-like"/>
    <property type="match status" value="1"/>
</dbReference>
<dbReference type="PANTHER" id="PTHR11748:SF119">
    <property type="entry name" value="D-2-HYDROXYGLUTARATE DEHYDROGENASE"/>
    <property type="match status" value="1"/>
</dbReference>
<keyword evidence="6" id="KW-0408">Iron</keyword>
<protein>
    <submittedName>
        <fullName evidence="10">Oxidoreductase</fullName>
    </submittedName>
</protein>
<reference evidence="10 11" key="1">
    <citation type="submission" date="2014-09" db="EMBL/GenBank/DDBJ databases">
        <title>Sporocytophaga myxococcoides PG-01 genome sequencing.</title>
        <authorList>
            <person name="Liu L."/>
            <person name="Gao P.J."/>
            <person name="Chen G.J."/>
            <person name="Wang L.S."/>
        </authorList>
    </citation>
    <scope>NUCLEOTIDE SEQUENCE [LARGE SCALE GENOMIC DNA]</scope>
    <source>
        <strain evidence="10 11">PG-01</strain>
    </source>
</reference>
<sequence length="974" mass="108325">MLAKLEELKNSLEGEFFTDLTMRTLYATDASVYRELPLAVARPKSESDIKKLITFANQHKTSIIPRTAGTSLAGQVVGKGIVVDVSFHWTKVLEINKAEKWVRVQPGVNLDELNKILEPHGLFFAPETSTSNRCMIGGMVGNNSCGSHSVIYGTTRDHTLELKTILSDGSDAVFKSVTLDEFEAKAKGSSLESKVYKHIKTILSDPANAEEIRKEFPKPSIRRRNTGYAIDELLESQPFTSGKPAFNMCKLLAGSEGTLAFTTEIKLNLVDVPPKHKAVVAVHMNTIDESTRANLIALKYNPGAVELIDDIILQCTKHNIEQTKNRFFVQGDPGALLVVEFARDSKEEIEKLATDMEAEMRANGYGYYFPILHGADVNKVWSLRKAGLGLLANVPGDPKAVACIEDTAVAVEDQPEFIKEFQQILDKHNKSCVFYAHIGDGEIHLRPILDLKKEEDRQMFFTITDEVADLVKKFKGSLSGEHGDGRVRGEFVKKMIGEKNYNMIVELKHVWDPNNIFNPGKIVHTPKMNESLRYESNQTTNQFDTVFDFSESQGILRLAEQCNGSGDCRKSHVIGGTMCPSFMATRSEKETTRARANILREFLTRSPKKNKFAHDEIYEVMDLCLSCKGCKSECPSNVDVAKMKAEFLQQYYDEKGVPFRAMMIANFAKANSIVSNFSGLSNFVMKNSLTGGLMKKVLGMSSKRPLPLLSPVTLRKWAGKNKEALQAKGNKKGKVFLFCDEYTNYNESEIGIKAIGLLTKLGYEVEIPEHLESARTYMSKGLIREAQKIARKNIDMLKDKVSKEHPMLGIEPSAILSFRDEYPALASPEQKQAAEILAKNSLLIDEFLAREAEAGRIDASAFKKEAKQIKLHGHCHQKALSSVSYTQKILTLPSNYKVEVIPSGCCGMAGSFGYEEEHYEVSMKVGELVLFPAVRKASDETIIAAPGTSCRHQIKDGTGKSAKHPVEILFEALV</sequence>
<dbReference type="eggNOG" id="COG0247">
    <property type="taxonomic scope" value="Bacteria"/>
</dbReference>
<comment type="caution">
    <text evidence="10">The sequence shown here is derived from an EMBL/GenBank/DDBJ whole genome shotgun (WGS) entry which is preliminary data.</text>
</comment>
<dbReference type="SUPFAM" id="SSF55103">
    <property type="entry name" value="FAD-linked oxidases, C-terminal domain"/>
    <property type="match status" value="1"/>
</dbReference>
<dbReference type="GO" id="GO:0071949">
    <property type="term" value="F:FAD binding"/>
    <property type="evidence" value="ECO:0007669"/>
    <property type="project" value="InterPro"/>
</dbReference>
<evidence type="ECO:0000256" key="2">
    <source>
        <dbReference type="ARBA" id="ARBA00022630"/>
    </source>
</evidence>
<keyword evidence="11" id="KW-1185">Reference proteome</keyword>
<dbReference type="InterPro" id="IPR036318">
    <property type="entry name" value="FAD-bd_PCMH-like_sf"/>
</dbReference>
<name>A0A098LDM1_9BACT</name>
<comment type="cofactor">
    <cofactor evidence="1">
        <name>FAD</name>
        <dbReference type="ChEBI" id="CHEBI:57692"/>
    </cofactor>
</comment>
<evidence type="ECO:0000256" key="7">
    <source>
        <dbReference type="ARBA" id="ARBA00023014"/>
    </source>
</evidence>
<dbReference type="GO" id="GO:0051536">
    <property type="term" value="F:iron-sulfur cluster binding"/>
    <property type="evidence" value="ECO:0007669"/>
    <property type="project" value="UniProtKB-KW"/>
</dbReference>
<dbReference type="Gene3D" id="3.30.465.10">
    <property type="match status" value="1"/>
</dbReference>
<dbReference type="InterPro" id="IPR006094">
    <property type="entry name" value="Oxid_FAD_bind_N"/>
</dbReference>
<keyword evidence="4" id="KW-0274">FAD</keyword>
<evidence type="ECO:0000256" key="4">
    <source>
        <dbReference type="ARBA" id="ARBA00022827"/>
    </source>
</evidence>
<dbReference type="PROSITE" id="PS51379">
    <property type="entry name" value="4FE4S_FER_2"/>
    <property type="match status" value="1"/>
</dbReference>
<dbReference type="InterPro" id="IPR016169">
    <property type="entry name" value="FAD-bd_PCMH_sub2"/>
</dbReference>
<evidence type="ECO:0000256" key="1">
    <source>
        <dbReference type="ARBA" id="ARBA00001974"/>
    </source>
</evidence>
<dbReference type="InterPro" id="IPR016166">
    <property type="entry name" value="FAD-bd_PCMH"/>
</dbReference>
<accession>A0A098LDM1</accession>
<dbReference type="OrthoDB" id="9767256at2"/>
<evidence type="ECO:0000259" key="8">
    <source>
        <dbReference type="PROSITE" id="PS51379"/>
    </source>
</evidence>
<proteinExistence type="predicted"/>
<dbReference type="GO" id="GO:0004458">
    <property type="term" value="F:D-lactate dehydrogenase (cytochrome) activity"/>
    <property type="evidence" value="ECO:0007669"/>
    <property type="project" value="TreeGrafter"/>
</dbReference>
<keyword evidence="7" id="KW-0411">Iron-sulfur</keyword>
<dbReference type="InterPro" id="IPR016164">
    <property type="entry name" value="FAD-linked_Oxase-like_C"/>
</dbReference>
<feature type="domain" description="4Fe-4S ferredoxin-type" evidence="8">
    <location>
        <begin position="615"/>
        <end position="646"/>
    </location>
</feature>
<dbReference type="Pfam" id="PF02913">
    <property type="entry name" value="FAD-oxidase_C"/>
    <property type="match status" value="1"/>
</dbReference>
<dbReference type="Gene3D" id="1.10.45.10">
    <property type="entry name" value="Vanillyl-alcohol Oxidase, Chain A, domain 4"/>
    <property type="match status" value="1"/>
</dbReference>
<keyword evidence="2" id="KW-0285">Flavoprotein</keyword>
<dbReference type="InterPro" id="IPR016171">
    <property type="entry name" value="Vanillyl_alc_oxidase_C-sub2"/>
</dbReference>
<dbReference type="InterPro" id="IPR017896">
    <property type="entry name" value="4Fe4S_Fe-S-bd"/>
</dbReference>
<gene>
    <name evidence="10" type="ORF">MYP_1775</name>
</gene>
<dbReference type="SUPFAM" id="SSF46548">
    <property type="entry name" value="alpha-helical ferredoxin"/>
    <property type="match status" value="1"/>
</dbReference>
<organism evidence="10 11">
    <name type="scientific">Sporocytophaga myxococcoides</name>
    <dbReference type="NCBI Taxonomy" id="153721"/>
    <lineage>
        <taxon>Bacteria</taxon>
        <taxon>Pseudomonadati</taxon>
        <taxon>Bacteroidota</taxon>
        <taxon>Cytophagia</taxon>
        <taxon>Cytophagales</taxon>
        <taxon>Cytophagaceae</taxon>
        <taxon>Sporocytophaga</taxon>
    </lineage>
</organism>
<evidence type="ECO:0000313" key="11">
    <source>
        <dbReference type="Proteomes" id="UP000030185"/>
    </source>
</evidence>
<keyword evidence="5" id="KW-0560">Oxidoreductase</keyword>
<dbReference type="AlphaFoldDB" id="A0A098LDM1"/>
<dbReference type="RefSeq" id="WP_045461624.1">
    <property type="nucleotide sequence ID" value="NZ_BBLT01000003.1"/>
</dbReference>